<name>A0A1A6HPV5_NEOLE</name>
<protein>
    <submittedName>
        <fullName evidence="1">Uncharacterized protein</fullName>
    </submittedName>
</protein>
<evidence type="ECO:0000313" key="2">
    <source>
        <dbReference type="Proteomes" id="UP000092124"/>
    </source>
</evidence>
<sequence length="82" mass="8918">MPTQGSKHMASAMWEERAESVLQTMGNCRVALLCIITLLQKLGKGPLAKSEDSAHSSIPHSVDVRPQSHIVVAGPEVIRCRK</sequence>
<keyword evidence="2" id="KW-1185">Reference proteome</keyword>
<dbReference type="EMBL" id="LZPO01017407">
    <property type="protein sequence ID" value="OBS80274.1"/>
    <property type="molecule type" value="Genomic_DNA"/>
</dbReference>
<proteinExistence type="predicted"/>
<dbReference type="Proteomes" id="UP000092124">
    <property type="component" value="Unassembled WGS sequence"/>
</dbReference>
<gene>
    <name evidence="1" type="ORF">A6R68_21525</name>
</gene>
<evidence type="ECO:0000313" key="1">
    <source>
        <dbReference type="EMBL" id="OBS80274.1"/>
    </source>
</evidence>
<accession>A0A1A6HPV5</accession>
<reference evidence="1 2" key="1">
    <citation type="submission" date="2016-06" db="EMBL/GenBank/DDBJ databases">
        <title>The Draft Genome Sequence and Annotation of the Desert Woodrat Neotoma lepida.</title>
        <authorList>
            <person name="Campbell M."/>
            <person name="Oakeson K.F."/>
            <person name="Yandell M."/>
            <person name="Halpert J.R."/>
            <person name="Dearing D."/>
        </authorList>
    </citation>
    <scope>NUCLEOTIDE SEQUENCE [LARGE SCALE GENOMIC DNA]</scope>
    <source>
        <strain evidence="1">417</strain>
        <tissue evidence="1">Liver</tissue>
    </source>
</reference>
<dbReference type="AlphaFoldDB" id="A0A1A6HPV5"/>
<comment type="caution">
    <text evidence="1">The sequence shown here is derived from an EMBL/GenBank/DDBJ whole genome shotgun (WGS) entry which is preliminary data.</text>
</comment>
<organism evidence="1 2">
    <name type="scientific">Neotoma lepida</name>
    <name type="common">Desert woodrat</name>
    <dbReference type="NCBI Taxonomy" id="56216"/>
    <lineage>
        <taxon>Eukaryota</taxon>
        <taxon>Metazoa</taxon>
        <taxon>Chordata</taxon>
        <taxon>Craniata</taxon>
        <taxon>Vertebrata</taxon>
        <taxon>Euteleostomi</taxon>
        <taxon>Mammalia</taxon>
        <taxon>Eutheria</taxon>
        <taxon>Euarchontoglires</taxon>
        <taxon>Glires</taxon>
        <taxon>Rodentia</taxon>
        <taxon>Myomorpha</taxon>
        <taxon>Muroidea</taxon>
        <taxon>Cricetidae</taxon>
        <taxon>Neotominae</taxon>
        <taxon>Neotoma</taxon>
    </lineage>
</organism>